<feature type="region of interest" description="Disordered" evidence="4">
    <location>
        <begin position="98"/>
        <end position="118"/>
    </location>
</feature>
<dbReference type="InterPro" id="IPR015943">
    <property type="entry name" value="WD40/YVTN_repeat-like_dom_sf"/>
</dbReference>
<feature type="compositionally biased region" description="Acidic residues" evidence="4">
    <location>
        <begin position="751"/>
        <end position="775"/>
    </location>
</feature>
<dbReference type="Gene3D" id="2.130.10.10">
    <property type="entry name" value="YVTN repeat-like/Quinoprotein amine dehydrogenase"/>
    <property type="match status" value="1"/>
</dbReference>
<comment type="caution">
    <text evidence="6">The sequence shown here is derived from an EMBL/GenBank/DDBJ whole genome shotgun (WGS) entry which is preliminary data.</text>
</comment>
<dbReference type="InterPro" id="IPR036322">
    <property type="entry name" value="WD40_repeat_dom_sf"/>
</dbReference>
<evidence type="ECO:0000256" key="1">
    <source>
        <dbReference type="ARBA" id="ARBA00004123"/>
    </source>
</evidence>
<protein>
    <recommendedName>
        <fullName evidence="5">Small-subunit processome Utp12 domain-containing protein</fullName>
    </recommendedName>
</protein>
<feature type="compositionally biased region" description="Basic and acidic residues" evidence="4">
    <location>
        <begin position="484"/>
        <end position="518"/>
    </location>
</feature>
<dbReference type="PANTHER" id="PTHR44267:SF1">
    <property type="entry name" value="WD REPEAT-CONTAINING PROTEIN 43"/>
    <property type="match status" value="1"/>
</dbReference>
<evidence type="ECO:0000313" key="7">
    <source>
        <dbReference type="Proteomes" id="UP001590950"/>
    </source>
</evidence>
<dbReference type="PANTHER" id="PTHR44267">
    <property type="entry name" value="WD REPEAT-CONTAINING PROTEIN 43"/>
    <property type="match status" value="1"/>
</dbReference>
<dbReference type="InterPro" id="IPR052414">
    <property type="entry name" value="U3_snoRNA-assoc_WDR"/>
</dbReference>
<evidence type="ECO:0000313" key="6">
    <source>
        <dbReference type="EMBL" id="KAL2046806.1"/>
    </source>
</evidence>
<gene>
    <name evidence="6" type="ORF">N7G274_000824</name>
</gene>
<name>A0ABR4APR0_9LECA</name>
<dbReference type="EMBL" id="JBEFKJ010000003">
    <property type="protein sequence ID" value="KAL2046806.1"/>
    <property type="molecule type" value="Genomic_DNA"/>
</dbReference>
<feature type="compositionally biased region" description="Acidic residues" evidence="4">
    <location>
        <begin position="790"/>
        <end position="805"/>
    </location>
</feature>
<feature type="compositionally biased region" description="Low complexity" evidence="4">
    <location>
        <begin position="12"/>
        <end position="33"/>
    </location>
</feature>
<feature type="region of interest" description="Disordered" evidence="4">
    <location>
        <begin position="1"/>
        <end position="33"/>
    </location>
</feature>
<feature type="region of interest" description="Disordered" evidence="4">
    <location>
        <begin position="703"/>
        <end position="854"/>
    </location>
</feature>
<evidence type="ECO:0000259" key="5">
    <source>
        <dbReference type="Pfam" id="PF04003"/>
    </source>
</evidence>
<organism evidence="6 7">
    <name type="scientific">Stereocaulon virgatum</name>
    <dbReference type="NCBI Taxonomy" id="373712"/>
    <lineage>
        <taxon>Eukaryota</taxon>
        <taxon>Fungi</taxon>
        <taxon>Dikarya</taxon>
        <taxon>Ascomycota</taxon>
        <taxon>Pezizomycotina</taxon>
        <taxon>Lecanoromycetes</taxon>
        <taxon>OSLEUM clade</taxon>
        <taxon>Lecanoromycetidae</taxon>
        <taxon>Lecanorales</taxon>
        <taxon>Lecanorineae</taxon>
        <taxon>Stereocaulaceae</taxon>
        <taxon>Stereocaulon</taxon>
    </lineage>
</organism>
<dbReference type="Pfam" id="PF04003">
    <property type="entry name" value="Utp12"/>
    <property type="match status" value="1"/>
</dbReference>
<feature type="compositionally biased region" description="Acidic residues" evidence="4">
    <location>
        <begin position="713"/>
        <end position="740"/>
    </location>
</feature>
<evidence type="ECO:0000256" key="2">
    <source>
        <dbReference type="ARBA" id="ARBA00023242"/>
    </source>
</evidence>
<feature type="region of interest" description="Disordered" evidence="4">
    <location>
        <begin position="471"/>
        <end position="518"/>
    </location>
</feature>
<comment type="similarity">
    <text evidence="3">Belongs to the UTP5 family.</text>
</comment>
<reference evidence="6 7" key="1">
    <citation type="submission" date="2024-09" db="EMBL/GenBank/DDBJ databases">
        <title>Rethinking Asexuality: The Enigmatic Case of Functional Sexual Genes in Lepraria (Stereocaulaceae).</title>
        <authorList>
            <person name="Doellman M."/>
            <person name="Sun Y."/>
            <person name="Barcenas-Pena A."/>
            <person name="Lumbsch H.T."/>
            <person name="Grewe F."/>
        </authorList>
    </citation>
    <scope>NUCLEOTIDE SEQUENCE [LARGE SCALE GENOMIC DNA]</scope>
    <source>
        <strain evidence="6 7">Mercado 3170</strain>
    </source>
</reference>
<sequence length="854" mass="92334">MIMGNKKAPKGVASNVSSNANPAASSNTRNGSSSSILRSSFCPSFFQLSLFASIIQGLDSQHLRIHDTSTGRLRCEHAIGSKAVVTCLDWGYYGGNHRDRRHQEASKKRKRSDFVNGATSNEGAGNVAIAFGTHDSKIEIFSPFEAKLVGTLKDIHTQGIRDFKFADHGLHAEAWSAGGDGRLVQWDLKNGEALRNVKLPHGPANTLCPLRSSVICAAYNAYILNPDSGEQPPAFTASTNPIHTIVDSIPISGKGTTFLTAAESDRFMAVFNADVPTSIGSLRTENEVLHLDLYSRHGSLNQNEIGESLEVRLSQPSEALAAVNRDGILELFPEPFEFGSSQGLDSLKARMKQRTRKASAQVRVVRPDHALVPLVNASFQGSDIVLAWAEGSVNLFFEKVQWRDEGTGNLLLKEMTDIVKAKSGAGVGAVVMNGVKDMGKSHVDESQTVVANGGDADDVSMADEQLEIISISSGVEESESEEKEGEKEDGRAGLLEAKKAEIEEDQKSGEGEDVNMKDIDVGDHEEPLEEAEEPSFGDLLRANASEAVDVQAAFTDPNAQSLAPTGEKGLQQLPSGMSLGTVLTQSLRTNDTNLLETCLHVRDLSIVRATIERLDSPLATVLLQRLAERLHSRPGRAGSLMVWIQWTVVAHGGYLSSQPEVMRKLKSLYRVVDDRAKSLQALLMLKGKLDMLDAQTNLRKSMQAQSRARNALEEGEEEGITYVEGQEESDSEDDEEEDPAPDSRSAKAEVEDPELSAADDSDVSNDDDEEEEESVEGMPAIMNGVIAESNDSESDEEGLSDEEASSTDHDSRDEDSEDEVDHESSDSVDSSDADTSPPPKHPAKKSKVSNGIGL</sequence>
<comment type="subcellular location">
    <subcellularLocation>
        <location evidence="1">Nucleus</location>
    </subcellularLocation>
</comment>
<accession>A0ABR4APR0</accession>
<dbReference type="InterPro" id="IPR007148">
    <property type="entry name" value="SSU_processome_Utp12"/>
</dbReference>
<evidence type="ECO:0000256" key="3">
    <source>
        <dbReference type="ARBA" id="ARBA00038335"/>
    </source>
</evidence>
<dbReference type="Proteomes" id="UP001590950">
    <property type="component" value="Unassembled WGS sequence"/>
</dbReference>
<dbReference type="SUPFAM" id="SSF50978">
    <property type="entry name" value="WD40 repeat-like"/>
    <property type="match status" value="1"/>
</dbReference>
<keyword evidence="2" id="KW-0539">Nucleus</keyword>
<proteinExistence type="inferred from homology"/>
<evidence type="ECO:0000256" key="4">
    <source>
        <dbReference type="SAM" id="MobiDB-lite"/>
    </source>
</evidence>
<keyword evidence="7" id="KW-1185">Reference proteome</keyword>
<feature type="domain" description="Small-subunit processome Utp12" evidence="5">
    <location>
        <begin position="590"/>
        <end position="693"/>
    </location>
</feature>